<reference evidence="1" key="1">
    <citation type="submission" date="2019-04" db="EMBL/GenBank/DDBJ databases">
        <title>Microbes associate with the intestines of laboratory mice.</title>
        <authorList>
            <person name="Navarre W."/>
            <person name="Wong E."/>
            <person name="Huang K."/>
            <person name="Tropini C."/>
            <person name="Ng K."/>
            <person name="Yu B."/>
        </authorList>
    </citation>
    <scope>NUCLEOTIDE SEQUENCE</scope>
    <source>
        <strain evidence="1">NM04_E33</strain>
    </source>
</reference>
<accession>A0AC61RL84</accession>
<dbReference type="Proteomes" id="UP000306319">
    <property type="component" value="Unassembled WGS sequence"/>
</dbReference>
<gene>
    <name evidence="1" type="ORF">E5331_05470</name>
</gene>
<comment type="caution">
    <text evidence="1">The sequence shown here is derived from an EMBL/GenBank/DDBJ whole genome shotgun (WGS) entry which is preliminary data.</text>
</comment>
<organism evidence="1 2">
    <name type="scientific">Lepagella muris</name>
    <dbReference type="NCBI Taxonomy" id="3032870"/>
    <lineage>
        <taxon>Bacteria</taxon>
        <taxon>Pseudomonadati</taxon>
        <taxon>Bacteroidota</taxon>
        <taxon>Bacteroidia</taxon>
        <taxon>Bacteroidales</taxon>
        <taxon>Muribaculaceae</taxon>
        <taxon>Lepagella</taxon>
    </lineage>
</organism>
<protein>
    <submittedName>
        <fullName evidence="1">Uncharacterized protein</fullName>
    </submittedName>
</protein>
<keyword evidence="2" id="KW-1185">Reference proteome</keyword>
<sequence length="151" mass="16965">MKNYNNSYPAEYADNIETPIVVEEVRQLSTRTDNIIANVSNALNNISANAVEISRISADVQLQCAQLEHMLNCMMVKAQRDVTLYEKSLPILDKQFNFCQQRLDKLMDKAVDLISDDISDASLARQEAIMTLIETTNSSINNLISKLIPSL</sequence>
<evidence type="ECO:0000313" key="1">
    <source>
        <dbReference type="EMBL" id="TGY79825.1"/>
    </source>
</evidence>
<name>A0AC61RL84_9BACT</name>
<dbReference type="EMBL" id="SRYB01000005">
    <property type="protein sequence ID" value="TGY79825.1"/>
    <property type="molecule type" value="Genomic_DNA"/>
</dbReference>
<proteinExistence type="predicted"/>
<evidence type="ECO:0000313" key="2">
    <source>
        <dbReference type="Proteomes" id="UP000306319"/>
    </source>
</evidence>